<proteinExistence type="inferred from homology"/>
<dbReference type="OrthoDB" id="9782828at2"/>
<feature type="transmembrane region" description="Helical" evidence="6">
    <location>
        <begin position="193"/>
        <end position="213"/>
    </location>
</feature>
<dbReference type="EMBL" id="JMKI01000002">
    <property type="protein sequence ID" value="KEJ93522.1"/>
    <property type="molecule type" value="Genomic_DNA"/>
</dbReference>
<gene>
    <name evidence="7" type="ORF">EH55_01755</name>
</gene>
<sequence length="302" mass="32517">MADKIRGVFAPVPTPFNDDGSIDEGGWRKNLRLWRASPLDGIVIAGSNGELPFLSLEERVRLTKIAGEEAAGSLYIMSGAHFPVTDDAARAAEALSAAGADGVLLLPPHYYKGKEEMLLRYFQDVADASPAPVFLYNMPANTGVDIGIDVIREAAKHPNIRGIKDTSGDMTKLGYTVLCTPESFSTFGGTGNWFLAALSMGACGGTMAISILFPRSCKMLYEAFLAGRMEEAAALQKRLLPVSDAITRRFGVPGLKHALEAYGMAGGRCRKPLLPLPKKDAETLMSVIKASGLDEYETWRKA</sequence>
<evidence type="ECO:0000256" key="2">
    <source>
        <dbReference type="ARBA" id="ARBA00023239"/>
    </source>
</evidence>
<dbReference type="PIRSF" id="PIRSF001365">
    <property type="entry name" value="DHDPS"/>
    <property type="match status" value="1"/>
</dbReference>
<dbReference type="PANTHER" id="PTHR12128:SF66">
    <property type="entry name" value="4-HYDROXY-2-OXOGLUTARATE ALDOLASE, MITOCHONDRIAL"/>
    <property type="match status" value="1"/>
</dbReference>
<dbReference type="Gene3D" id="3.20.20.70">
    <property type="entry name" value="Aldolase class I"/>
    <property type="match status" value="1"/>
</dbReference>
<dbReference type="GO" id="GO:0044281">
    <property type="term" value="P:small molecule metabolic process"/>
    <property type="evidence" value="ECO:0007669"/>
    <property type="project" value="UniProtKB-ARBA"/>
</dbReference>
<dbReference type="SMART" id="SM01130">
    <property type="entry name" value="DHDPS"/>
    <property type="match status" value="1"/>
</dbReference>
<keyword evidence="6" id="KW-0472">Membrane</keyword>
<reference evidence="7 8" key="1">
    <citation type="submission" date="2014-04" db="EMBL/GenBank/DDBJ databases">
        <title>Draft Genome Sequence of Synergistes jonesii.</title>
        <authorList>
            <person name="Coil D.A."/>
            <person name="Eisen J.A."/>
            <person name="Holland-Moritz H.E."/>
        </authorList>
    </citation>
    <scope>NUCLEOTIDE SEQUENCE [LARGE SCALE GENOMIC DNA]</scope>
    <source>
        <strain evidence="7 8">78-1</strain>
    </source>
</reference>
<dbReference type="PRINTS" id="PR00146">
    <property type="entry name" value="DHPICSNTHASE"/>
</dbReference>
<dbReference type="GO" id="GO:0008840">
    <property type="term" value="F:4-hydroxy-tetrahydrodipicolinate synthase activity"/>
    <property type="evidence" value="ECO:0007669"/>
    <property type="project" value="TreeGrafter"/>
</dbReference>
<keyword evidence="6" id="KW-1133">Transmembrane helix</keyword>
<dbReference type="AlphaFoldDB" id="A0A073J748"/>
<dbReference type="PROSITE" id="PS00666">
    <property type="entry name" value="DHDPS_2"/>
    <property type="match status" value="1"/>
</dbReference>
<keyword evidence="3" id="KW-0704">Schiff base</keyword>
<dbReference type="eggNOG" id="COG0329">
    <property type="taxonomic scope" value="Bacteria"/>
</dbReference>
<dbReference type="STRING" id="2754.EH55_01755"/>
<comment type="similarity">
    <text evidence="1 4">Belongs to the DapA family.</text>
</comment>
<dbReference type="Pfam" id="PF00701">
    <property type="entry name" value="DHDPS"/>
    <property type="match status" value="1"/>
</dbReference>
<dbReference type="InterPro" id="IPR013785">
    <property type="entry name" value="Aldolase_TIM"/>
</dbReference>
<dbReference type="SUPFAM" id="SSF51569">
    <property type="entry name" value="Aldolase"/>
    <property type="match status" value="1"/>
</dbReference>
<name>A0A073J748_9BACT</name>
<evidence type="ECO:0000313" key="8">
    <source>
        <dbReference type="Proteomes" id="UP000027665"/>
    </source>
</evidence>
<feature type="active site" description="Proton donor/acceptor" evidence="5">
    <location>
        <position position="136"/>
    </location>
</feature>
<organism evidence="7 8">
    <name type="scientific">Synergistes jonesii</name>
    <dbReference type="NCBI Taxonomy" id="2754"/>
    <lineage>
        <taxon>Bacteria</taxon>
        <taxon>Thermotogati</taxon>
        <taxon>Synergistota</taxon>
        <taxon>Synergistia</taxon>
        <taxon>Synergistales</taxon>
        <taxon>Synergistaceae</taxon>
        <taxon>Synergistes</taxon>
    </lineage>
</organism>
<dbReference type="CDD" id="cd00408">
    <property type="entry name" value="DHDPS-like"/>
    <property type="match status" value="1"/>
</dbReference>
<evidence type="ECO:0000256" key="6">
    <source>
        <dbReference type="SAM" id="Phobius"/>
    </source>
</evidence>
<comment type="caution">
    <text evidence="7">The sequence shown here is derived from an EMBL/GenBank/DDBJ whole genome shotgun (WGS) entry which is preliminary data.</text>
</comment>
<dbReference type="InterPro" id="IPR020625">
    <property type="entry name" value="Schiff_base-form_aldolases_AS"/>
</dbReference>
<dbReference type="Proteomes" id="UP000027665">
    <property type="component" value="Unassembled WGS sequence"/>
</dbReference>
<accession>A0A073J748</accession>
<keyword evidence="2 4" id="KW-0456">Lyase</keyword>
<evidence type="ECO:0000256" key="4">
    <source>
        <dbReference type="PIRNR" id="PIRNR001365"/>
    </source>
</evidence>
<evidence type="ECO:0000256" key="1">
    <source>
        <dbReference type="ARBA" id="ARBA00007592"/>
    </source>
</evidence>
<feature type="active site" description="Schiff-base intermediate with substrate" evidence="5">
    <location>
        <position position="164"/>
    </location>
</feature>
<keyword evidence="6" id="KW-0812">Transmembrane</keyword>
<dbReference type="GeneID" id="90982412"/>
<dbReference type="RefSeq" id="WP_037974004.1">
    <property type="nucleotide sequence ID" value="NZ_JMKI01000002.1"/>
</dbReference>
<evidence type="ECO:0000256" key="3">
    <source>
        <dbReference type="ARBA" id="ARBA00023270"/>
    </source>
</evidence>
<keyword evidence="8" id="KW-1185">Reference proteome</keyword>
<evidence type="ECO:0000256" key="5">
    <source>
        <dbReference type="PIRSR" id="PIRSR001365-1"/>
    </source>
</evidence>
<evidence type="ECO:0000313" key="7">
    <source>
        <dbReference type="EMBL" id="KEJ93522.1"/>
    </source>
</evidence>
<dbReference type="PANTHER" id="PTHR12128">
    <property type="entry name" value="DIHYDRODIPICOLINATE SYNTHASE"/>
    <property type="match status" value="1"/>
</dbReference>
<protein>
    <submittedName>
        <fullName evidence="7">Dihydrodipicolinate synthetase</fullName>
    </submittedName>
</protein>
<dbReference type="InterPro" id="IPR002220">
    <property type="entry name" value="DapA-like"/>
</dbReference>